<dbReference type="Pfam" id="PF08849">
    <property type="entry name" value="BrxA"/>
    <property type="match status" value="1"/>
</dbReference>
<proteinExistence type="predicted"/>
<gene>
    <name evidence="1" type="ORF">SE17_02890</name>
</gene>
<protein>
    <recommendedName>
        <fullName evidence="3">DUF1819 domain-containing protein</fullName>
    </recommendedName>
</protein>
<name>A0A0P9DX74_9CHLR</name>
<sequence length="216" mass="24989">MEETRQFLLTYAQLGDLAATRRALVDGGLPQRARETRITIVKVIQQRLTRWTPPTWVYDDLATFAQDTYQPSLLTALLLHAVRQDTLLYDFVQHIIMPRWRSGEHTLVRADVQRFLDQAQPEHPEIDSWSHATREKLAGNMLSILRDYGLLRGREQKQIVEPTVPPPVADHLVRLLLAEGVSAEAVVEHPDWHIWLWEPRRIRAALTDLTRREAVS</sequence>
<dbReference type="InterPro" id="IPR023137">
    <property type="entry name" value="BrxA_sf"/>
</dbReference>
<reference evidence="1 2" key="1">
    <citation type="submission" date="2015-09" db="EMBL/GenBank/DDBJ databases">
        <title>Draft genome sequence of Kouleothrix aurantiaca JCM 19913.</title>
        <authorList>
            <person name="Hemp J."/>
        </authorList>
    </citation>
    <scope>NUCLEOTIDE SEQUENCE [LARGE SCALE GENOMIC DNA]</scope>
    <source>
        <strain evidence="1 2">COM-B</strain>
    </source>
</reference>
<keyword evidence="2" id="KW-1185">Reference proteome</keyword>
<dbReference type="InterPro" id="IPR014948">
    <property type="entry name" value="BrxA"/>
</dbReference>
<dbReference type="Gene3D" id="1.10.3540.10">
    <property type="entry name" value="uncharacterized protein from magnetospirillum magneticum domain"/>
    <property type="match status" value="1"/>
</dbReference>
<organism evidence="1 2">
    <name type="scientific">Kouleothrix aurantiaca</name>
    <dbReference type="NCBI Taxonomy" id="186479"/>
    <lineage>
        <taxon>Bacteria</taxon>
        <taxon>Bacillati</taxon>
        <taxon>Chloroflexota</taxon>
        <taxon>Chloroflexia</taxon>
        <taxon>Chloroflexales</taxon>
        <taxon>Roseiflexineae</taxon>
        <taxon>Roseiflexaceae</taxon>
        <taxon>Kouleothrix</taxon>
    </lineage>
</organism>
<evidence type="ECO:0000313" key="1">
    <source>
        <dbReference type="EMBL" id="KPV54585.1"/>
    </source>
</evidence>
<dbReference type="AlphaFoldDB" id="A0A0P9DX74"/>
<evidence type="ECO:0000313" key="2">
    <source>
        <dbReference type="Proteomes" id="UP000050509"/>
    </source>
</evidence>
<dbReference type="EMBL" id="LJCR01000036">
    <property type="protein sequence ID" value="KPV54585.1"/>
    <property type="molecule type" value="Genomic_DNA"/>
</dbReference>
<accession>A0A0P9DX74</accession>
<evidence type="ECO:0008006" key="3">
    <source>
        <dbReference type="Google" id="ProtNLM"/>
    </source>
</evidence>
<dbReference type="Proteomes" id="UP000050509">
    <property type="component" value="Unassembled WGS sequence"/>
</dbReference>
<comment type="caution">
    <text evidence="1">The sequence shown here is derived from an EMBL/GenBank/DDBJ whole genome shotgun (WGS) entry which is preliminary data.</text>
</comment>